<protein>
    <recommendedName>
        <fullName evidence="4">Lipoprotein</fullName>
    </recommendedName>
</protein>
<sequence length="174" mass="19699">MKSVSVASLIIVLSSSCAVNNQGKTLSRQSKIAQKLNGVYKNKSTTNNLYLWSILNNRENLIIDTCAACYVRIDVIDKHTASISLLSGDKPLKTILYKGRIKQNESTLVKRTTRINPEYVILWTWVYYKCQLGIDNQNNLSFNTSNWGYTAFVFLPLFIAENESGGYFERVNAL</sequence>
<dbReference type="PROSITE" id="PS51257">
    <property type="entry name" value="PROKAR_LIPOPROTEIN"/>
    <property type="match status" value="1"/>
</dbReference>
<evidence type="ECO:0008006" key="4">
    <source>
        <dbReference type="Google" id="ProtNLM"/>
    </source>
</evidence>
<proteinExistence type="predicted"/>
<evidence type="ECO:0000313" key="2">
    <source>
        <dbReference type="EMBL" id="RKR81592.1"/>
    </source>
</evidence>
<dbReference type="Proteomes" id="UP000268007">
    <property type="component" value="Unassembled WGS sequence"/>
</dbReference>
<accession>A0A495IYF0</accession>
<reference evidence="2 3" key="1">
    <citation type="submission" date="2018-10" db="EMBL/GenBank/DDBJ databases">
        <title>Genomic Encyclopedia of Archaeal and Bacterial Type Strains, Phase II (KMG-II): from individual species to whole genera.</title>
        <authorList>
            <person name="Goeker M."/>
        </authorList>
    </citation>
    <scope>NUCLEOTIDE SEQUENCE [LARGE SCALE GENOMIC DNA]</scope>
    <source>
        <strain evidence="2 3">DSM 18602</strain>
    </source>
</reference>
<dbReference type="RefSeq" id="WP_121197278.1">
    <property type="nucleotide sequence ID" value="NZ_RBKU01000001.1"/>
</dbReference>
<name>A0A495IYF0_9SPHI</name>
<evidence type="ECO:0000313" key="3">
    <source>
        <dbReference type="Proteomes" id="UP000268007"/>
    </source>
</evidence>
<feature type="chain" id="PRO_5019810479" description="Lipoprotein" evidence="1">
    <location>
        <begin position="19"/>
        <end position="174"/>
    </location>
</feature>
<keyword evidence="1" id="KW-0732">Signal</keyword>
<gene>
    <name evidence="2" type="ORF">BDD43_1741</name>
</gene>
<comment type="caution">
    <text evidence="2">The sequence shown here is derived from an EMBL/GenBank/DDBJ whole genome shotgun (WGS) entry which is preliminary data.</text>
</comment>
<organism evidence="2 3">
    <name type="scientific">Mucilaginibacter gracilis</name>
    <dbReference type="NCBI Taxonomy" id="423350"/>
    <lineage>
        <taxon>Bacteria</taxon>
        <taxon>Pseudomonadati</taxon>
        <taxon>Bacteroidota</taxon>
        <taxon>Sphingobacteriia</taxon>
        <taxon>Sphingobacteriales</taxon>
        <taxon>Sphingobacteriaceae</taxon>
        <taxon>Mucilaginibacter</taxon>
    </lineage>
</organism>
<dbReference type="EMBL" id="RBKU01000001">
    <property type="protein sequence ID" value="RKR81592.1"/>
    <property type="molecule type" value="Genomic_DNA"/>
</dbReference>
<keyword evidence="3" id="KW-1185">Reference proteome</keyword>
<evidence type="ECO:0000256" key="1">
    <source>
        <dbReference type="SAM" id="SignalP"/>
    </source>
</evidence>
<feature type="signal peptide" evidence="1">
    <location>
        <begin position="1"/>
        <end position="18"/>
    </location>
</feature>
<dbReference type="AlphaFoldDB" id="A0A495IYF0"/>